<protein>
    <submittedName>
        <fullName evidence="1">Uncharacterized protein</fullName>
    </submittedName>
</protein>
<organism evidence="1 2">
    <name type="scientific">Pyronema omphalodes (strain CBS 100304)</name>
    <name type="common">Pyronema confluens</name>
    <dbReference type="NCBI Taxonomy" id="1076935"/>
    <lineage>
        <taxon>Eukaryota</taxon>
        <taxon>Fungi</taxon>
        <taxon>Dikarya</taxon>
        <taxon>Ascomycota</taxon>
        <taxon>Pezizomycotina</taxon>
        <taxon>Pezizomycetes</taxon>
        <taxon>Pezizales</taxon>
        <taxon>Pyronemataceae</taxon>
        <taxon>Pyronema</taxon>
    </lineage>
</organism>
<proteinExistence type="predicted"/>
<reference evidence="1 2" key="1">
    <citation type="journal article" date="2013" name="PLoS Genet.">
        <title>The genome and development-dependent transcriptomes of Pyronema confluens: a window into fungal evolution.</title>
        <authorList>
            <person name="Traeger S."/>
            <person name="Altegoer F."/>
            <person name="Freitag M."/>
            <person name="Gabaldon T."/>
            <person name="Kempken F."/>
            <person name="Kumar A."/>
            <person name="Marcet-Houben M."/>
            <person name="Poggeler S."/>
            <person name="Stajich J.E."/>
            <person name="Nowrousian M."/>
        </authorList>
    </citation>
    <scope>NUCLEOTIDE SEQUENCE [LARGE SCALE GENOMIC DNA]</scope>
    <source>
        <strain evidence="2">CBS 100304</strain>
        <tissue evidence="1">Vegetative mycelium</tissue>
    </source>
</reference>
<keyword evidence="2" id="KW-1185">Reference proteome</keyword>
<sequence>MIRIVPGSGFGTSGGCVRRAV</sequence>
<dbReference type="AlphaFoldDB" id="U4LH85"/>
<dbReference type="PROSITE" id="PS51257">
    <property type="entry name" value="PROKAR_LIPOPROTEIN"/>
    <property type="match status" value="1"/>
</dbReference>
<evidence type="ECO:0000313" key="1">
    <source>
        <dbReference type="EMBL" id="CCX31474.1"/>
    </source>
</evidence>
<evidence type="ECO:0000313" key="2">
    <source>
        <dbReference type="Proteomes" id="UP000018144"/>
    </source>
</evidence>
<dbReference type="EMBL" id="HF935600">
    <property type="protein sequence ID" value="CCX31474.1"/>
    <property type="molecule type" value="Genomic_DNA"/>
</dbReference>
<dbReference type="Proteomes" id="UP000018144">
    <property type="component" value="Unassembled WGS sequence"/>
</dbReference>
<name>U4LH85_PYROM</name>
<accession>U4LH85</accession>
<gene>
    <name evidence="1" type="ORF">PCON_10823</name>
</gene>